<dbReference type="AlphaFoldDB" id="A0A9D5NYJ1"/>
<evidence type="ECO:0000313" key="2">
    <source>
        <dbReference type="EMBL" id="MBE6269890.1"/>
    </source>
</evidence>
<dbReference type="Pfam" id="PF14292">
    <property type="entry name" value="SusE"/>
    <property type="match status" value="1"/>
</dbReference>
<evidence type="ECO:0000259" key="1">
    <source>
        <dbReference type="Pfam" id="PF14292"/>
    </source>
</evidence>
<protein>
    <submittedName>
        <fullName evidence="2">DUF5111 domain-containing protein</fullName>
    </submittedName>
</protein>
<reference evidence="2" key="1">
    <citation type="submission" date="2019-04" db="EMBL/GenBank/DDBJ databases">
        <title>Evolution of Biomass-Degrading Anaerobic Consortia Revealed by Metagenomics.</title>
        <authorList>
            <person name="Peng X."/>
        </authorList>
    </citation>
    <scope>NUCLEOTIDE SEQUENCE</scope>
    <source>
        <strain evidence="2">SIG140</strain>
    </source>
</reference>
<dbReference type="CDD" id="cd12967">
    <property type="entry name" value="CBM_SusE-F_like_u1"/>
    <property type="match status" value="1"/>
</dbReference>
<organism evidence="2 3">
    <name type="scientific">Xylanibacter ruminicola</name>
    <name type="common">Prevotella ruminicola</name>
    <dbReference type="NCBI Taxonomy" id="839"/>
    <lineage>
        <taxon>Bacteria</taxon>
        <taxon>Pseudomonadati</taxon>
        <taxon>Bacteroidota</taxon>
        <taxon>Bacteroidia</taxon>
        <taxon>Bacteroidales</taxon>
        <taxon>Prevotellaceae</taxon>
        <taxon>Xylanibacter</taxon>
    </lineage>
</organism>
<dbReference type="Gene3D" id="2.60.40.3620">
    <property type="match status" value="2"/>
</dbReference>
<dbReference type="Proteomes" id="UP000806522">
    <property type="component" value="Unassembled WGS sequence"/>
</dbReference>
<dbReference type="SUPFAM" id="SSF81296">
    <property type="entry name" value="E set domains"/>
    <property type="match status" value="1"/>
</dbReference>
<name>A0A9D5NYJ1_XYLRU</name>
<dbReference type="InterPro" id="IPR014756">
    <property type="entry name" value="Ig_E-set"/>
</dbReference>
<evidence type="ECO:0000313" key="3">
    <source>
        <dbReference type="Proteomes" id="UP000806522"/>
    </source>
</evidence>
<gene>
    <name evidence="2" type="ORF">E7101_02960</name>
</gene>
<feature type="domain" description="SusE outer membrane protein" evidence="1">
    <location>
        <begin position="43"/>
        <end position="106"/>
    </location>
</feature>
<sequence>MNNSCLSKRTKETIRKLIIMKTILKSTLLLLCSVGLFTACSDDNDSNPTLGQPTTFVLNTPAYASLPVNLATSTELPFTWSSPDYGFPVEAEFQLEASIDGNFTVSTEEAEADESVIPNYVILPASFTGGNGTIDAAKLAKAVNAMGNWESEDDIPESVTLTVRASATTKGASKIYSNTVNIQVVPTADIAPAFPEFIYEIGNESGWATAHALRSPNLDGIYTGFYWLDGGFKFKPNENDWNGDWGQDPNGTYGNLVVDGEEDCNDAGKSFPDQAQAAGFFQIKVDLNEMTWAITPITSISIIGGFNDWAGDVEMTYNKENGCWEVTTNEVSGEYKFRANHDWGINWGGTEAELTQDGANLNSDGGTHTYKLYLSYEGKHHVVIE</sequence>
<dbReference type="InterPro" id="IPR025970">
    <property type="entry name" value="SusE"/>
</dbReference>
<accession>A0A9D5NYJ1</accession>
<comment type="caution">
    <text evidence="2">The sequence shown here is derived from an EMBL/GenBank/DDBJ whole genome shotgun (WGS) entry which is preliminary data.</text>
</comment>
<proteinExistence type="predicted"/>
<dbReference type="EMBL" id="SUYC01000002">
    <property type="protein sequence ID" value="MBE6269890.1"/>
    <property type="molecule type" value="Genomic_DNA"/>
</dbReference>